<dbReference type="PANTHER" id="PTHR14882:SF5">
    <property type="entry name" value="COILED-COIL DOMAIN CONTAINING 74A"/>
    <property type="match status" value="1"/>
</dbReference>
<feature type="region of interest" description="Disordered" evidence="2">
    <location>
        <begin position="236"/>
        <end position="291"/>
    </location>
</feature>
<evidence type="ECO:0000256" key="2">
    <source>
        <dbReference type="SAM" id="MobiDB-lite"/>
    </source>
</evidence>
<dbReference type="PANTHER" id="PTHR14882">
    <property type="entry name" value="COILED-COIL DOMAIN-CONTAINING 74A"/>
    <property type="match status" value="1"/>
</dbReference>
<feature type="compositionally biased region" description="Basic and acidic residues" evidence="2">
    <location>
        <begin position="194"/>
        <end position="204"/>
    </location>
</feature>
<dbReference type="AlphaFoldDB" id="A0ABD1EMG0"/>
<name>A0ABD1EMG0_HYPHA</name>
<feature type="domain" description="CCDC92/74 N-terminal" evidence="3">
    <location>
        <begin position="80"/>
        <end position="128"/>
    </location>
</feature>
<accession>A0ABD1EMG0</accession>
<evidence type="ECO:0000259" key="3">
    <source>
        <dbReference type="Pfam" id="PF14916"/>
    </source>
</evidence>
<comment type="caution">
    <text evidence="4">The sequence shown here is derived from an EMBL/GenBank/DDBJ whole genome shotgun (WGS) entry which is preliminary data.</text>
</comment>
<evidence type="ECO:0000313" key="5">
    <source>
        <dbReference type="Proteomes" id="UP001566132"/>
    </source>
</evidence>
<dbReference type="InterPro" id="IPR039496">
    <property type="entry name" value="CCDC92/74_N"/>
</dbReference>
<feature type="compositionally biased region" description="Basic residues" evidence="2">
    <location>
        <begin position="270"/>
        <end position="286"/>
    </location>
</feature>
<protein>
    <recommendedName>
        <fullName evidence="3">CCDC92/74 N-terminal domain-containing protein</fullName>
    </recommendedName>
</protein>
<gene>
    <name evidence="4" type="ORF">ABEB36_008433</name>
</gene>
<proteinExistence type="predicted"/>
<sequence length="369" mass="42880">MKQITYFKKQSVSEHRKIPLSTIVLPPISLPSLQDDDKSSDILEKIVNKSSTAMSNDVVLQKTLETHKNEEQKTPEQARLEQTVKCLQEQHQLMLTGLHEEIEKLKTRNRELQFQVIFGKLPVSSNSSSASSTSEDDPKHKLFTSPKVTANYTSIQVELLEKELGELRVQVQEQESRNLYLSAIVDEQKKQLERYDRRREKEQQRTNGSSEAEMELMQKLEDAQTMIRQLRRENSDLRKESVISGQNVAAPRSVHPQQNLRENTSFQYSRGHHHRGGNARDHRSHNNHYNNRGAWFPPLHTQQFWQGGRSHLDRCQEQATNLPEIAGMSENVPQHHHHQYHGRRNNNHRYNGDGRNKYRNGQNRGNKPS</sequence>
<dbReference type="InterPro" id="IPR040370">
    <property type="entry name" value="CCDC74A/CCDC74B/CCDC92"/>
</dbReference>
<evidence type="ECO:0000256" key="1">
    <source>
        <dbReference type="ARBA" id="ARBA00023054"/>
    </source>
</evidence>
<feature type="compositionally biased region" description="Low complexity" evidence="2">
    <location>
        <begin position="124"/>
        <end position="133"/>
    </location>
</feature>
<dbReference type="Proteomes" id="UP001566132">
    <property type="component" value="Unassembled WGS sequence"/>
</dbReference>
<keyword evidence="1" id="KW-0175">Coiled coil</keyword>
<dbReference type="EMBL" id="JBDJPC010000006">
    <property type="protein sequence ID" value="KAL1497472.1"/>
    <property type="molecule type" value="Genomic_DNA"/>
</dbReference>
<feature type="region of interest" description="Disordered" evidence="2">
    <location>
        <begin position="194"/>
        <end position="213"/>
    </location>
</feature>
<organism evidence="4 5">
    <name type="scientific">Hypothenemus hampei</name>
    <name type="common">Coffee berry borer</name>
    <dbReference type="NCBI Taxonomy" id="57062"/>
    <lineage>
        <taxon>Eukaryota</taxon>
        <taxon>Metazoa</taxon>
        <taxon>Ecdysozoa</taxon>
        <taxon>Arthropoda</taxon>
        <taxon>Hexapoda</taxon>
        <taxon>Insecta</taxon>
        <taxon>Pterygota</taxon>
        <taxon>Neoptera</taxon>
        <taxon>Endopterygota</taxon>
        <taxon>Coleoptera</taxon>
        <taxon>Polyphaga</taxon>
        <taxon>Cucujiformia</taxon>
        <taxon>Curculionidae</taxon>
        <taxon>Scolytinae</taxon>
        <taxon>Hypothenemus</taxon>
    </lineage>
</organism>
<feature type="compositionally biased region" description="Polar residues" evidence="2">
    <location>
        <begin position="255"/>
        <end position="268"/>
    </location>
</feature>
<evidence type="ECO:0000313" key="4">
    <source>
        <dbReference type="EMBL" id="KAL1497472.1"/>
    </source>
</evidence>
<reference evidence="4 5" key="1">
    <citation type="submission" date="2024-05" db="EMBL/GenBank/DDBJ databases">
        <title>Genetic variation in Jamaican populations of the coffee berry borer (Hypothenemus hampei).</title>
        <authorList>
            <person name="Errbii M."/>
            <person name="Myrie A."/>
        </authorList>
    </citation>
    <scope>NUCLEOTIDE SEQUENCE [LARGE SCALE GENOMIC DNA]</scope>
    <source>
        <strain evidence="4">JA-Hopewell-2020-01-JO</strain>
        <tissue evidence="4">Whole body</tissue>
    </source>
</reference>
<keyword evidence="5" id="KW-1185">Reference proteome</keyword>
<dbReference type="Pfam" id="PF14916">
    <property type="entry name" value="CCDC92"/>
    <property type="match status" value="1"/>
</dbReference>
<feature type="compositionally biased region" description="Basic residues" evidence="2">
    <location>
        <begin position="334"/>
        <end position="347"/>
    </location>
</feature>
<feature type="region of interest" description="Disordered" evidence="2">
    <location>
        <begin position="123"/>
        <end position="143"/>
    </location>
</feature>
<feature type="region of interest" description="Disordered" evidence="2">
    <location>
        <begin position="333"/>
        <end position="369"/>
    </location>
</feature>
<feature type="compositionally biased region" description="Polar residues" evidence="2">
    <location>
        <begin position="359"/>
        <end position="369"/>
    </location>
</feature>